<dbReference type="EMBL" id="JBBPFD010000015">
    <property type="protein sequence ID" value="KAK7895563.1"/>
    <property type="molecule type" value="Genomic_DNA"/>
</dbReference>
<comment type="caution">
    <text evidence="1">The sequence shown here is derived from an EMBL/GenBank/DDBJ whole genome shotgun (WGS) entry which is preliminary data.</text>
</comment>
<evidence type="ECO:0000313" key="1">
    <source>
        <dbReference type="EMBL" id="KAK7895563.1"/>
    </source>
</evidence>
<proteinExistence type="predicted"/>
<dbReference type="Proteomes" id="UP001460270">
    <property type="component" value="Unassembled WGS sequence"/>
</dbReference>
<reference evidence="2" key="1">
    <citation type="submission" date="2024-04" db="EMBL/GenBank/DDBJ databases">
        <title>Salinicola lusitanus LLJ914,a marine bacterium isolated from the Okinawa Trough.</title>
        <authorList>
            <person name="Li J."/>
        </authorList>
    </citation>
    <scope>NUCLEOTIDE SEQUENCE [LARGE SCALE GENOMIC DNA]</scope>
</reference>
<gene>
    <name evidence="1" type="ORF">WMY93_020888</name>
</gene>
<protein>
    <submittedName>
        <fullName evidence="1">Uncharacterized protein</fullName>
    </submittedName>
</protein>
<keyword evidence="2" id="KW-1185">Reference proteome</keyword>
<organism evidence="1 2">
    <name type="scientific">Mugilogobius chulae</name>
    <name type="common">yellowstripe goby</name>
    <dbReference type="NCBI Taxonomy" id="88201"/>
    <lineage>
        <taxon>Eukaryota</taxon>
        <taxon>Metazoa</taxon>
        <taxon>Chordata</taxon>
        <taxon>Craniata</taxon>
        <taxon>Vertebrata</taxon>
        <taxon>Euteleostomi</taxon>
        <taxon>Actinopterygii</taxon>
        <taxon>Neopterygii</taxon>
        <taxon>Teleostei</taxon>
        <taxon>Neoteleostei</taxon>
        <taxon>Acanthomorphata</taxon>
        <taxon>Gobiaria</taxon>
        <taxon>Gobiiformes</taxon>
        <taxon>Gobioidei</taxon>
        <taxon>Gobiidae</taxon>
        <taxon>Gobionellinae</taxon>
        <taxon>Mugilogobius</taxon>
    </lineage>
</organism>
<accession>A0AAW0NLC8</accession>
<dbReference type="AlphaFoldDB" id="A0AAW0NLC8"/>
<name>A0AAW0NLC8_9GOBI</name>
<sequence>MVKHCRCIFRSRPQNIELTPRPSDPTAATMFSVGLSELDARLWTHDCGTHDCGRTTVDARLWTHDCGRTTVDARLWTTVDARLWTHDCAHTVDCGRHGRLPAVETLRTVDAAGRRLWTHDCGRRTAVTTCGRTTVWNATTVDCMVCELYVCSGSQCTGRFYPKLLFRLDTVKESVSLPGSCVRGKGERVKQIFLQTSDLLQTLHEKTNGRFRLR</sequence>
<evidence type="ECO:0000313" key="2">
    <source>
        <dbReference type="Proteomes" id="UP001460270"/>
    </source>
</evidence>